<dbReference type="Proteomes" id="UP001558652">
    <property type="component" value="Unassembled WGS sequence"/>
</dbReference>
<evidence type="ECO:0000313" key="1">
    <source>
        <dbReference type="EMBL" id="KAL1122441.1"/>
    </source>
</evidence>
<reference evidence="1 2" key="1">
    <citation type="submission" date="2024-07" db="EMBL/GenBank/DDBJ databases">
        <title>Chromosome-level genome assembly of the water stick insect Ranatra chinensis (Heteroptera: Nepidae).</title>
        <authorList>
            <person name="Liu X."/>
        </authorList>
    </citation>
    <scope>NUCLEOTIDE SEQUENCE [LARGE SCALE GENOMIC DNA]</scope>
    <source>
        <strain evidence="1">Cailab_2021Rc</strain>
        <tissue evidence="1">Muscle</tissue>
    </source>
</reference>
<comment type="caution">
    <text evidence="1">The sequence shown here is derived from an EMBL/GenBank/DDBJ whole genome shotgun (WGS) entry which is preliminary data.</text>
</comment>
<name>A0ABD0Y4T1_9HEMI</name>
<dbReference type="EMBL" id="JBFDAA010000013">
    <property type="protein sequence ID" value="KAL1122441.1"/>
    <property type="molecule type" value="Genomic_DNA"/>
</dbReference>
<keyword evidence="2" id="KW-1185">Reference proteome</keyword>
<organism evidence="1 2">
    <name type="scientific">Ranatra chinensis</name>
    <dbReference type="NCBI Taxonomy" id="642074"/>
    <lineage>
        <taxon>Eukaryota</taxon>
        <taxon>Metazoa</taxon>
        <taxon>Ecdysozoa</taxon>
        <taxon>Arthropoda</taxon>
        <taxon>Hexapoda</taxon>
        <taxon>Insecta</taxon>
        <taxon>Pterygota</taxon>
        <taxon>Neoptera</taxon>
        <taxon>Paraneoptera</taxon>
        <taxon>Hemiptera</taxon>
        <taxon>Heteroptera</taxon>
        <taxon>Panheteroptera</taxon>
        <taxon>Nepomorpha</taxon>
        <taxon>Nepidae</taxon>
        <taxon>Ranatrinae</taxon>
        <taxon>Ranatra</taxon>
    </lineage>
</organism>
<proteinExistence type="predicted"/>
<protein>
    <recommendedName>
        <fullName evidence="3">Mos1 transposase HTH domain-containing protein</fullName>
    </recommendedName>
</protein>
<accession>A0ABD0Y4T1</accession>
<evidence type="ECO:0008006" key="3">
    <source>
        <dbReference type="Google" id="ProtNLM"/>
    </source>
</evidence>
<evidence type="ECO:0000313" key="2">
    <source>
        <dbReference type="Proteomes" id="UP001558652"/>
    </source>
</evidence>
<dbReference type="AlphaFoldDB" id="A0ABD0Y4T1"/>
<gene>
    <name evidence="1" type="ORF">AAG570_002772</name>
</gene>
<feature type="non-terminal residue" evidence="1">
    <location>
        <position position="1"/>
    </location>
</feature>
<sequence length="103" mass="12425">ERVRQLTCVATFHSTYRRFEIRSVINCITFCSEPAVEIRRQLVETYGPEVMPRRYVYKWVRSFKGGRTDTQSGKLWYCRDKRGFVGRFHCQMDRYICFNIVKP</sequence>